<proteinExistence type="predicted"/>
<dbReference type="InterPro" id="IPR011059">
    <property type="entry name" value="Metal-dep_hydrolase_composite"/>
</dbReference>
<protein>
    <submittedName>
        <fullName evidence="2">Amidohydrolase family protein</fullName>
    </submittedName>
</protein>
<dbReference type="EMBL" id="RCHT01000011">
    <property type="protein sequence ID" value="RLL10960.1"/>
    <property type="molecule type" value="Genomic_DNA"/>
</dbReference>
<keyword evidence="3" id="KW-1185">Reference proteome</keyword>
<dbReference type="GO" id="GO:0016810">
    <property type="term" value="F:hydrolase activity, acting on carbon-nitrogen (but not peptide) bonds"/>
    <property type="evidence" value="ECO:0007669"/>
    <property type="project" value="InterPro"/>
</dbReference>
<name>A0A498CR39_9FIRM</name>
<dbReference type="Gene3D" id="3.20.20.140">
    <property type="entry name" value="Metal-dependent hydrolases"/>
    <property type="match status" value="1"/>
</dbReference>
<dbReference type="InterPro" id="IPR006680">
    <property type="entry name" value="Amidohydro-rel"/>
</dbReference>
<keyword evidence="2" id="KW-0378">Hydrolase</keyword>
<accession>A0A498CR39</accession>
<dbReference type="AlphaFoldDB" id="A0A498CR39"/>
<sequence length="417" mass="45292">MRIPSGLFLFPRRCTTQTERRILMLVLKNCRLIPALTEGYDLPAADIVLDGELIADIRPAGGSYEDAPVLDVAGKTVLPGLFDLHTHLHSLSGNLMENQLKDFGTSCFDTCEYANTYLKLGYTTVRDMGSNSRCAIAVRNAVQKGQITGPRIYSAGLMISPKDAGNDAFSLMYNEADGREAVIGAVREEIAHGCDFVKYMVSGAFLNEGSVPGNLITTEEELRTVVDTAAARDKYVAVHCHGTEGIKMSIRAGVHTIEHATLIDEEGVDMLVGSKDTFLVPTIGIFQFLIDLSKADSNDWRALKAKTYLPLLQQSLRTAYKAGLKFGWGTDLDMGSYVENPAQEFLVRRDLIGISNIDLLRQATINSAEIAGAADMTGSVRIGKYADLVVIDGNPDEDISVMGKPRAHVFKGGVHVG</sequence>
<dbReference type="SUPFAM" id="SSF51338">
    <property type="entry name" value="Composite domain of metallo-dependent hydrolases"/>
    <property type="match status" value="1"/>
</dbReference>
<evidence type="ECO:0000313" key="3">
    <source>
        <dbReference type="Proteomes" id="UP000276301"/>
    </source>
</evidence>
<gene>
    <name evidence="2" type="ORF">D4A47_07835</name>
</gene>
<comment type="caution">
    <text evidence="2">The sequence shown here is derived from an EMBL/GenBank/DDBJ whole genome shotgun (WGS) entry which is preliminary data.</text>
</comment>
<evidence type="ECO:0000259" key="1">
    <source>
        <dbReference type="Pfam" id="PF01979"/>
    </source>
</evidence>
<reference evidence="2 3" key="1">
    <citation type="submission" date="2018-10" db="EMBL/GenBank/DDBJ databases">
        <title>Anaerotruncus faecis sp. nov., isolated from human feces.</title>
        <authorList>
            <person name="Wang Y.-J."/>
        </authorList>
    </citation>
    <scope>NUCLEOTIDE SEQUENCE [LARGE SCALE GENOMIC DNA]</scope>
    <source>
        <strain evidence="2 3">22A2-44</strain>
    </source>
</reference>
<dbReference type="Gene3D" id="2.30.40.10">
    <property type="entry name" value="Urease, subunit C, domain 1"/>
    <property type="match status" value="1"/>
</dbReference>
<dbReference type="Proteomes" id="UP000276301">
    <property type="component" value="Unassembled WGS sequence"/>
</dbReference>
<dbReference type="PANTHER" id="PTHR43135">
    <property type="entry name" value="ALPHA-D-RIBOSE 1-METHYLPHOSPHONATE 5-TRIPHOSPHATE DIPHOSPHATASE"/>
    <property type="match status" value="1"/>
</dbReference>
<dbReference type="InterPro" id="IPR032466">
    <property type="entry name" value="Metal_Hydrolase"/>
</dbReference>
<dbReference type="PANTHER" id="PTHR43135:SF3">
    <property type="entry name" value="ALPHA-D-RIBOSE 1-METHYLPHOSPHONATE 5-TRIPHOSPHATE DIPHOSPHATASE"/>
    <property type="match status" value="1"/>
</dbReference>
<organism evidence="2 3">
    <name type="scientific">Anaerotruncus massiliensis</name>
    <name type="common">ex Liu et al. 2021</name>
    <dbReference type="NCBI Taxonomy" id="2321404"/>
    <lineage>
        <taxon>Bacteria</taxon>
        <taxon>Bacillati</taxon>
        <taxon>Bacillota</taxon>
        <taxon>Clostridia</taxon>
        <taxon>Eubacteriales</taxon>
        <taxon>Oscillospiraceae</taxon>
        <taxon>Anaerotruncus</taxon>
    </lineage>
</organism>
<dbReference type="InterPro" id="IPR057744">
    <property type="entry name" value="OTAase-like"/>
</dbReference>
<dbReference type="Pfam" id="PF01979">
    <property type="entry name" value="Amidohydro_1"/>
    <property type="match status" value="1"/>
</dbReference>
<dbReference type="InterPro" id="IPR051781">
    <property type="entry name" value="Metallo-dep_Hydrolase"/>
</dbReference>
<dbReference type="SUPFAM" id="SSF51556">
    <property type="entry name" value="Metallo-dependent hydrolases"/>
    <property type="match status" value="1"/>
</dbReference>
<evidence type="ECO:0000313" key="2">
    <source>
        <dbReference type="EMBL" id="RLL10960.1"/>
    </source>
</evidence>
<dbReference type="CDD" id="cd01299">
    <property type="entry name" value="Met_dep_hydrolase_A"/>
    <property type="match status" value="1"/>
</dbReference>
<feature type="domain" description="Amidohydrolase-related" evidence="1">
    <location>
        <begin position="76"/>
        <end position="413"/>
    </location>
</feature>